<feature type="domain" description="SCP" evidence="2">
    <location>
        <begin position="30"/>
        <end position="164"/>
    </location>
</feature>
<dbReference type="Gene3D" id="3.40.33.10">
    <property type="entry name" value="CAP"/>
    <property type="match status" value="1"/>
</dbReference>
<dbReference type="PROSITE" id="PS01010">
    <property type="entry name" value="CRISP_2"/>
    <property type="match status" value="1"/>
</dbReference>
<accession>A0A0D9WV50</accession>
<evidence type="ECO:0000313" key="4">
    <source>
        <dbReference type="Proteomes" id="UP000032180"/>
    </source>
</evidence>
<reference evidence="3" key="3">
    <citation type="submission" date="2015-04" db="UniProtKB">
        <authorList>
            <consortium name="EnsemblPlants"/>
        </authorList>
    </citation>
    <scope>IDENTIFICATION</scope>
</reference>
<dbReference type="Gramene" id="LPERR07G01720.1">
    <property type="protein sequence ID" value="LPERR07G01720.1"/>
    <property type="gene ID" value="LPERR07G01720"/>
</dbReference>
<feature type="chain" id="PRO_5002349117" description="SCP domain-containing protein" evidence="1">
    <location>
        <begin position="25"/>
        <end position="168"/>
    </location>
</feature>
<dbReference type="STRING" id="77586.A0A0D9WV50"/>
<dbReference type="FunFam" id="3.40.33.10:FF:000004">
    <property type="entry name" value="CAP, cysteine-rich secretory protein, antigen 5"/>
    <property type="match status" value="1"/>
</dbReference>
<name>A0A0D9WV50_9ORYZ</name>
<dbReference type="Proteomes" id="UP000032180">
    <property type="component" value="Chromosome 7"/>
</dbReference>
<protein>
    <recommendedName>
        <fullName evidence="2">SCP domain-containing protein</fullName>
    </recommendedName>
</protein>
<evidence type="ECO:0000313" key="3">
    <source>
        <dbReference type="EnsemblPlants" id="LPERR07G01720.1"/>
    </source>
</evidence>
<dbReference type="HOGENOM" id="CLU_035730_8_0_1"/>
<dbReference type="InterPro" id="IPR014044">
    <property type="entry name" value="CAP_dom"/>
</dbReference>
<dbReference type="AlphaFoldDB" id="A0A0D9WV50"/>
<organism evidence="3 4">
    <name type="scientific">Leersia perrieri</name>
    <dbReference type="NCBI Taxonomy" id="77586"/>
    <lineage>
        <taxon>Eukaryota</taxon>
        <taxon>Viridiplantae</taxon>
        <taxon>Streptophyta</taxon>
        <taxon>Embryophyta</taxon>
        <taxon>Tracheophyta</taxon>
        <taxon>Spermatophyta</taxon>
        <taxon>Magnoliopsida</taxon>
        <taxon>Liliopsida</taxon>
        <taxon>Poales</taxon>
        <taxon>Poaceae</taxon>
        <taxon>BOP clade</taxon>
        <taxon>Oryzoideae</taxon>
        <taxon>Oryzeae</taxon>
        <taxon>Oryzinae</taxon>
        <taxon>Leersia</taxon>
    </lineage>
</organism>
<dbReference type="eggNOG" id="KOG3017">
    <property type="taxonomic scope" value="Eukaryota"/>
</dbReference>
<dbReference type="PROSITE" id="PS01009">
    <property type="entry name" value="CRISP_1"/>
    <property type="match status" value="1"/>
</dbReference>
<evidence type="ECO:0000256" key="1">
    <source>
        <dbReference type="SAM" id="SignalP"/>
    </source>
</evidence>
<dbReference type="GO" id="GO:0005576">
    <property type="term" value="C:extracellular region"/>
    <property type="evidence" value="ECO:0007669"/>
    <property type="project" value="InterPro"/>
</dbReference>
<dbReference type="PANTHER" id="PTHR10334">
    <property type="entry name" value="CYSTEINE-RICH SECRETORY PROTEIN-RELATED"/>
    <property type="match status" value="1"/>
</dbReference>
<dbReference type="InterPro" id="IPR018244">
    <property type="entry name" value="Allrgn_V5/Tpx1_CS"/>
</dbReference>
<dbReference type="InterPro" id="IPR001283">
    <property type="entry name" value="CRISP-related"/>
</dbReference>
<reference evidence="3 4" key="1">
    <citation type="submission" date="2012-08" db="EMBL/GenBank/DDBJ databases">
        <title>Oryza genome evolution.</title>
        <authorList>
            <person name="Wing R.A."/>
        </authorList>
    </citation>
    <scope>NUCLEOTIDE SEQUENCE</scope>
</reference>
<dbReference type="SMART" id="SM00198">
    <property type="entry name" value="SCP"/>
    <property type="match status" value="1"/>
</dbReference>
<keyword evidence="4" id="KW-1185">Reference proteome</keyword>
<feature type="signal peptide" evidence="1">
    <location>
        <begin position="1"/>
        <end position="24"/>
    </location>
</feature>
<dbReference type="EnsemblPlants" id="LPERR07G01720.1">
    <property type="protein sequence ID" value="LPERR07G01720.1"/>
    <property type="gene ID" value="LPERR07G01720"/>
</dbReference>
<proteinExistence type="predicted"/>
<dbReference type="InterPro" id="IPR035940">
    <property type="entry name" value="CAP_sf"/>
</dbReference>
<dbReference type="SUPFAM" id="SSF55797">
    <property type="entry name" value="PR-1-like"/>
    <property type="match status" value="1"/>
</dbReference>
<evidence type="ECO:0000259" key="2">
    <source>
        <dbReference type="SMART" id="SM00198"/>
    </source>
</evidence>
<sequence>MELVPSKSAAFAMAIAIFAMTATAQEFSNDEKALFVKLHNDARAAVGVSMPAVSWDETLAANALEQASKCQKKEQTPYGENLWWGRSFAADWNGSPYDPMNRWLRESANYDHASNSCVGGVCRHYTQVVWSRTTQIGCGRVSCNQGDLGMVIVCSYNPRGNIDGESPY</sequence>
<reference evidence="4" key="2">
    <citation type="submission" date="2013-12" db="EMBL/GenBank/DDBJ databases">
        <authorList>
            <person name="Yu Y."/>
            <person name="Lee S."/>
            <person name="de Baynast K."/>
            <person name="Wissotski M."/>
            <person name="Liu L."/>
            <person name="Talag J."/>
            <person name="Goicoechea J."/>
            <person name="Angelova A."/>
            <person name="Jetty R."/>
            <person name="Kudrna D."/>
            <person name="Golser W."/>
            <person name="Rivera L."/>
            <person name="Zhang J."/>
            <person name="Wing R."/>
        </authorList>
    </citation>
    <scope>NUCLEOTIDE SEQUENCE</scope>
</reference>
<keyword evidence="1" id="KW-0732">Signal</keyword>
<dbReference type="Pfam" id="PF00188">
    <property type="entry name" value="CAP"/>
    <property type="match status" value="1"/>
</dbReference>
<dbReference type="PRINTS" id="PR00837">
    <property type="entry name" value="V5TPXLIKE"/>
</dbReference>